<gene>
    <name evidence="1" type="ORF">Tco_1070990</name>
</gene>
<dbReference type="Proteomes" id="UP001151760">
    <property type="component" value="Unassembled WGS sequence"/>
</dbReference>
<proteinExistence type="predicted"/>
<accession>A0ABQ5HQ57</accession>
<sequence length="175" mass="19970">MIQYLEKVRTLIDGFKALSVEQVLRSENKKAVVLSKIASTCFAHLTKKVMVKILKENSICEKEILVVVEEEGYTWMTPLFDYLTKGTLPTKAKKARAVKIMSRQYAVIGGVLYRNSFLELWLRCVGPLQENYVISKSMYGTQEPSTTAYLNHFPYGLSIIEALTSRVHSQKLKEK</sequence>
<dbReference type="PANTHER" id="PTHR48475">
    <property type="entry name" value="RIBONUCLEASE H"/>
    <property type="match status" value="1"/>
</dbReference>
<keyword evidence="2" id="KW-1185">Reference proteome</keyword>
<evidence type="ECO:0008006" key="3">
    <source>
        <dbReference type="Google" id="ProtNLM"/>
    </source>
</evidence>
<reference evidence="1" key="2">
    <citation type="submission" date="2022-01" db="EMBL/GenBank/DDBJ databases">
        <authorList>
            <person name="Yamashiro T."/>
            <person name="Shiraishi A."/>
            <person name="Satake H."/>
            <person name="Nakayama K."/>
        </authorList>
    </citation>
    <scope>NUCLEOTIDE SEQUENCE</scope>
</reference>
<evidence type="ECO:0000313" key="2">
    <source>
        <dbReference type="Proteomes" id="UP001151760"/>
    </source>
</evidence>
<name>A0ABQ5HQ57_9ASTR</name>
<organism evidence="1 2">
    <name type="scientific">Tanacetum coccineum</name>
    <dbReference type="NCBI Taxonomy" id="301880"/>
    <lineage>
        <taxon>Eukaryota</taxon>
        <taxon>Viridiplantae</taxon>
        <taxon>Streptophyta</taxon>
        <taxon>Embryophyta</taxon>
        <taxon>Tracheophyta</taxon>
        <taxon>Spermatophyta</taxon>
        <taxon>Magnoliopsida</taxon>
        <taxon>eudicotyledons</taxon>
        <taxon>Gunneridae</taxon>
        <taxon>Pentapetalae</taxon>
        <taxon>asterids</taxon>
        <taxon>campanulids</taxon>
        <taxon>Asterales</taxon>
        <taxon>Asteraceae</taxon>
        <taxon>Asteroideae</taxon>
        <taxon>Anthemideae</taxon>
        <taxon>Anthemidinae</taxon>
        <taxon>Tanacetum</taxon>
    </lineage>
</organism>
<reference evidence="1" key="1">
    <citation type="journal article" date="2022" name="Int. J. Mol. Sci.">
        <title>Draft Genome of Tanacetum Coccineum: Genomic Comparison of Closely Related Tanacetum-Family Plants.</title>
        <authorList>
            <person name="Yamashiro T."/>
            <person name="Shiraishi A."/>
            <person name="Nakayama K."/>
            <person name="Satake H."/>
        </authorList>
    </citation>
    <scope>NUCLEOTIDE SEQUENCE</scope>
</reference>
<evidence type="ECO:0000313" key="1">
    <source>
        <dbReference type="EMBL" id="GJT89273.1"/>
    </source>
</evidence>
<dbReference type="PANTHER" id="PTHR48475:SF2">
    <property type="entry name" value="RIBONUCLEASE H"/>
    <property type="match status" value="1"/>
</dbReference>
<dbReference type="EMBL" id="BQNB010019807">
    <property type="protein sequence ID" value="GJT89273.1"/>
    <property type="molecule type" value="Genomic_DNA"/>
</dbReference>
<comment type="caution">
    <text evidence="1">The sequence shown here is derived from an EMBL/GenBank/DDBJ whole genome shotgun (WGS) entry which is preliminary data.</text>
</comment>
<protein>
    <recommendedName>
        <fullName evidence="3">Reverse transcriptase domain-containing protein</fullName>
    </recommendedName>
</protein>